<keyword evidence="1" id="KW-0677">Repeat</keyword>
<dbReference type="PROSITE" id="PS50088">
    <property type="entry name" value="ANK_REPEAT"/>
    <property type="match status" value="4"/>
</dbReference>
<dbReference type="OrthoDB" id="539213at2759"/>
<sequence>MEETKKIIELLEKDNPKKALKLIKRNSSLNAYGVGENGDTLLIVASRKGFLEIVQEILKSGPSINAINDGEFALYVASKKGYEEIVEELLACKIFVDQRNKNGETSLFVASKKGHLNIVSRLLRAKANPNLFNNENSALQKASLKARTNIVVELLKFNADVNHQNKGNTSLHFAVMSQNEEIVQILLENNSFVDMKNFKFTPLQIASRLSNINIVQELLNYGASPVVKNIGNSSINLATNPEIKHRLKCYTSYTDDFISLIDETISSDVQIECLDGYINSVSQLIEIRLGIPISNFIEISKKYQKETILKILKWVHGREWELLLESEFEFSNMKKILISMGIEEKRILLNGGRKGLLRDMMKIYEDRKSADFSIFVSGEEIKVHKFVLFCRSELYKGMFLCVQNDKSNQAPDLSGRSFDAVQNLVKFLYFDHLDPNISVNTAEQLLDAVDYYQLNNDSLLSEEVWDKLSNQFDSN</sequence>
<comment type="caution">
    <text evidence="5">The sequence shown here is derived from an EMBL/GenBank/DDBJ whole genome shotgun (WGS) entry which is preliminary data.</text>
</comment>
<keyword evidence="2 3" id="KW-0040">ANK repeat</keyword>
<organism evidence="5 6">
    <name type="scientific">Anaeramoeba ignava</name>
    <name type="common">Anaerobic marine amoeba</name>
    <dbReference type="NCBI Taxonomy" id="1746090"/>
    <lineage>
        <taxon>Eukaryota</taxon>
        <taxon>Metamonada</taxon>
        <taxon>Anaeramoebidae</taxon>
        <taxon>Anaeramoeba</taxon>
    </lineage>
</organism>
<dbReference type="SMART" id="SM00225">
    <property type="entry name" value="BTB"/>
    <property type="match status" value="1"/>
</dbReference>
<dbReference type="Proteomes" id="UP001149090">
    <property type="component" value="Unassembled WGS sequence"/>
</dbReference>
<evidence type="ECO:0000256" key="2">
    <source>
        <dbReference type="ARBA" id="ARBA00023043"/>
    </source>
</evidence>
<dbReference type="PROSITE" id="PS50297">
    <property type="entry name" value="ANK_REP_REGION"/>
    <property type="match status" value="3"/>
</dbReference>
<dbReference type="Gene3D" id="1.25.40.20">
    <property type="entry name" value="Ankyrin repeat-containing domain"/>
    <property type="match status" value="2"/>
</dbReference>
<dbReference type="SUPFAM" id="SSF48403">
    <property type="entry name" value="Ankyrin repeat"/>
    <property type="match status" value="1"/>
</dbReference>
<dbReference type="GO" id="GO:0085020">
    <property type="term" value="P:protein K6-linked ubiquitination"/>
    <property type="evidence" value="ECO:0007669"/>
    <property type="project" value="TreeGrafter"/>
</dbReference>
<feature type="repeat" description="ANK" evidence="3">
    <location>
        <begin position="102"/>
        <end position="134"/>
    </location>
</feature>
<feature type="repeat" description="ANK" evidence="3">
    <location>
        <begin position="166"/>
        <end position="198"/>
    </location>
</feature>
<dbReference type="PANTHER" id="PTHR24171">
    <property type="entry name" value="ANKYRIN REPEAT DOMAIN-CONTAINING PROTEIN 39-RELATED"/>
    <property type="match status" value="1"/>
</dbReference>
<dbReference type="GO" id="GO:0004842">
    <property type="term" value="F:ubiquitin-protein transferase activity"/>
    <property type="evidence" value="ECO:0007669"/>
    <property type="project" value="TreeGrafter"/>
</dbReference>
<dbReference type="PROSITE" id="PS50097">
    <property type="entry name" value="BTB"/>
    <property type="match status" value="1"/>
</dbReference>
<feature type="repeat" description="ANK" evidence="3">
    <location>
        <begin position="37"/>
        <end position="69"/>
    </location>
</feature>
<name>A0A9Q0LVT6_ANAIG</name>
<dbReference type="Gene3D" id="3.30.710.10">
    <property type="entry name" value="Potassium Channel Kv1.1, Chain A"/>
    <property type="match status" value="1"/>
</dbReference>
<evidence type="ECO:0000313" key="5">
    <source>
        <dbReference type="EMBL" id="KAJ5079660.1"/>
    </source>
</evidence>
<gene>
    <name evidence="5" type="ORF">M0811_03969</name>
</gene>
<proteinExistence type="predicted"/>
<dbReference type="CDD" id="cd18186">
    <property type="entry name" value="BTB_POZ_ZBTB_KLHL-like"/>
    <property type="match status" value="1"/>
</dbReference>
<dbReference type="PANTHER" id="PTHR24171:SF11">
    <property type="entry name" value="26S PROTEASOME NON-ATPASE REGULATORY SUBUNIT 10"/>
    <property type="match status" value="1"/>
</dbReference>
<dbReference type="EMBL" id="JAPDFW010000022">
    <property type="protein sequence ID" value="KAJ5079660.1"/>
    <property type="molecule type" value="Genomic_DNA"/>
</dbReference>
<dbReference type="AlphaFoldDB" id="A0A9Q0LVT6"/>
<evidence type="ECO:0000256" key="3">
    <source>
        <dbReference type="PROSITE-ProRule" id="PRU00023"/>
    </source>
</evidence>
<dbReference type="InterPro" id="IPR011333">
    <property type="entry name" value="SKP1/BTB/POZ_sf"/>
</dbReference>
<dbReference type="InterPro" id="IPR000210">
    <property type="entry name" value="BTB/POZ_dom"/>
</dbReference>
<protein>
    <submittedName>
        <fullName evidence="5">Ankyrin repeat protein</fullName>
    </submittedName>
</protein>
<feature type="domain" description="BTB" evidence="4">
    <location>
        <begin position="370"/>
        <end position="437"/>
    </location>
</feature>
<dbReference type="InterPro" id="IPR002110">
    <property type="entry name" value="Ankyrin_rpt"/>
</dbReference>
<dbReference type="SUPFAM" id="SSF54695">
    <property type="entry name" value="POZ domain"/>
    <property type="match status" value="1"/>
</dbReference>
<reference evidence="5" key="1">
    <citation type="submission" date="2022-10" db="EMBL/GenBank/DDBJ databases">
        <title>Novel sulphate-reducing endosymbionts in the free-living metamonad Anaeramoeba.</title>
        <authorList>
            <person name="Jerlstrom-Hultqvist J."/>
            <person name="Cepicka I."/>
            <person name="Gallot-Lavallee L."/>
            <person name="Salas-Leiva D."/>
            <person name="Curtis B.A."/>
            <person name="Zahonova K."/>
            <person name="Pipaliya S."/>
            <person name="Dacks J."/>
            <person name="Roger A.J."/>
        </authorList>
    </citation>
    <scope>NUCLEOTIDE SEQUENCE</scope>
    <source>
        <strain evidence="5">BMAN</strain>
    </source>
</reference>
<dbReference type="Pfam" id="PF12796">
    <property type="entry name" value="Ank_2"/>
    <property type="match status" value="2"/>
</dbReference>
<dbReference type="Pfam" id="PF00023">
    <property type="entry name" value="Ank"/>
    <property type="match status" value="1"/>
</dbReference>
<accession>A0A9Q0LVT6</accession>
<evidence type="ECO:0000256" key="1">
    <source>
        <dbReference type="ARBA" id="ARBA00022737"/>
    </source>
</evidence>
<dbReference type="Pfam" id="PF00651">
    <property type="entry name" value="BTB"/>
    <property type="match status" value="1"/>
</dbReference>
<dbReference type="InterPro" id="IPR036770">
    <property type="entry name" value="Ankyrin_rpt-contain_sf"/>
</dbReference>
<feature type="repeat" description="ANK" evidence="3">
    <location>
        <begin position="198"/>
        <end position="230"/>
    </location>
</feature>
<keyword evidence="6" id="KW-1185">Reference proteome</keyword>
<evidence type="ECO:0000259" key="4">
    <source>
        <dbReference type="PROSITE" id="PS50097"/>
    </source>
</evidence>
<evidence type="ECO:0000313" key="6">
    <source>
        <dbReference type="Proteomes" id="UP001149090"/>
    </source>
</evidence>
<dbReference type="SMART" id="SM00248">
    <property type="entry name" value="ANK"/>
    <property type="match status" value="6"/>
</dbReference>